<dbReference type="AlphaFoldDB" id="F0SD62"/>
<dbReference type="InterPro" id="IPR008991">
    <property type="entry name" value="Translation_prot_SH3-like_sf"/>
</dbReference>
<sequence length="169" mass="19821">MLKIDERHRWYPIYTKPRFEKKVAENLLKQGIEVYLPSQKILKQWSDRKKWVDEPLFKSYVFIHINYLQYDQVVRTPGVVRFIYFSGKIASVPDMEMNFLQTYLSGDFTVETTGQFIKSGDKVKIVSGKFKGYEAEMVSYQNEKRLILRIDALGQSILLNIPVADVISK</sequence>
<feature type="domain" description="KOW" evidence="5">
    <location>
        <begin position="116"/>
        <end position="143"/>
    </location>
</feature>
<organism evidence="6 7">
    <name type="scientific">Pseudopedobacter saltans (strain ATCC 51119 / DSM 12145 / JCM 21818 / CCUG 39354 / LMG 10337 / NBRC 100064 / NCIMB 13643)</name>
    <name type="common">Pedobacter saltans</name>
    <dbReference type="NCBI Taxonomy" id="762903"/>
    <lineage>
        <taxon>Bacteria</taxon>
        <taxon>Pseudomonadati</taxon>
        <taxon>Bacteroidota</taxon>
        <taxon>Sphingobacteriia</taxon>
        <taxon>Sphingobacteriales</taxon>
        <taxon>Sphingobacteriaceae</taxon>
        <taxon>Pseudopedobacter</taxon>
    </lineage>
</organism>
<proteinExistence type="predicted"/>
<evidence type="ECO:0000259" key="5">
    <source>
        <dbReference type="SMART" id="SM00739"/>
    </source>
</evidence>
<dbReference type="GO" id="GO:0006354">
    <property type="term" value="P:DNA-templated transcription elongation"/>
    <property type="evidence" value="ECO:0007669"/>
    <property type="project" value="InterPro"/>
</dbReference>
<dbReference type="Proteomes" id="UP000000310">
    <property type="component" value="Chromosome"/>
</dbReference>
<reference evidence="6 7" key="1">
    <citation type="journal article" date="2011" name="Stand. Genomic Sci.">
        <title>Complete genome sequence of the gliding, heparinolytic Pedobacter saltans type strain (113).</title>
        <authorList>
            <person name="Liolios K."/>
            <person name="Sikorski J."/>
            <person name="Lu M."/>
            <person name="Nolan M."/>
            <person name="Lapidus A."/>
            <person name="Lucas S."/>
            <person name="Hammon N."/>
            <person name="Deshpande S."/>
            <person name="Cheng J.F."/>
            <person name="Tapia R."/>
            <person name="Han C."/>
            <person name="Goodwin L."/>
            <person name="Pitluck S."/>
            <person name="Huntemann M."/>
            <person name="Ivanova N."/>
            <person name="Pagani I."/>
            <person name="Mavromatis K."/>
            <person name="Ovchinikova G."/>
            <person name="Pati A."/>
            <person name="Chen A."/>
            <person name="Palaniappan K."/>
            <person name="Land M."/>
            <person name="Hauser L."/>
            <person name="Brambilla E.M."/>
            <person name="Kotsyurbenko O."/>
            <person name="Rohde M."/>
            <person name="Tindall B.J."/>
            <person name="Abt B."/>
            <person name="Goker M."/>
            <person name="Detter J.C."/>
            <person name="Woyke T."/>
            <person name="Bristow J."/>
            <person name="Eisen J.A."/>
            <person name="Markowitz V."/>
            <person name="Hugenholtz P."/>
            <person name="Klenk H.P."/>
            <person name="Kyrpides N.C."/>
        </authorList>
    </citation>
    <scope>NUCLEOTIDE SEQUENCE [LARGE SCALE GENOMIC DNA]</scope>
    <source>
        <strain evidence="7">ATCC 51119 / DSM 12145 / JCM 21818 / LMG 10337 / NBRC 100064 / NCIMB 13643</strain>
    </source>
</reference>
<dbReference type="SUPFAM" id="SSF82679">
    <property type="entry name" value="N-utilization substance G protein NusG, N-terminal domain"/>
    <property type="match status" value="1"/>
</dbReference>
<dbReference type="InterPro" id="IPR005824">
    <property type="entry name" value="KOW"/>
</dbReference>
<dbReference type="KEGG" id="psn:Pedsa_2299"/>
<feature type="domain" description="NusG-like N-terminal" evidence="4">
    <location>
        <begin position="7"/>
        <end position="104"/>
    </location>
</feature>
<dbReference type="SMART" id="SM00739">
    <property type="entry name" value="KOW"/>
    <property type="match status" value="1"/>
</dbReference>
<dbReference type="Gene3D" id="3.30.70.940">
    <property type="entry name" value="NusG, N-terminal domain"/>
    <property type="match status" value="1"/>
</dbReference>
<gene>
    <name evidence="6" type="ordered locus">Pedsa_2299</name>
</gene>
<reference evidence="7" key="2">
    <citation type="submission" date="2011-02" db="EMBL/GenBank/DDBJ databases">
        <title>The complete genome of Pedobacter saltans DSM 12145.</title>
        <authorList>
            <consortium name="US DOE Joint Genome Institute (JGI-PGF)"/>
            <person name="Lucas S."/>
            <person name="Copeland A."/>
            <person name="Lapidus A."/>
            <person name="Bruce D."/>
            <person name="Goodwin L."/>
            <person name="Pitluck S."/>
            <person name="Kyrpides N."/>
            <person name="Mavromatis K."/>
            <person name="Pagani I."/>
            <person name="Ivanova N."/>
            <person name="Ovchinnikova G."/>
            <person name="Lu M."/>
            <person name="Detter J.C."/>
            <person name="Han C."/>
            <person name="Land M."/>
            <person name="Hauser L."/>
            <person name="Markowitz V."/>
            <person name="Cheng J.-F."/>
            <person name="Hugenholtz P."/>
            <person name="Woyke T."/>
            <person name="Wu D."/>
            <person name="Tindall B."/>
            <person name="Pomrenke H.G."/>
            <person name="Brambilla E."/>
            <person name="Klenk H.-P."/>
            <person name="Eisen J.A."/>
        </authorList>
    </citation>
    <scope>NUCLEOTIDE SEQUENCE [LARGE SCALE GENOMIC DNA]</scope>
    <source>
        <strain evidence="7">ATCC 51119 / DSM 12145 / JCM 21818 / LMG 10337 / NBRC 100064 / NCIMB 13643</strain>
    </source>
</reference>
<dbReference type="InterPro" id="IPR006645">
    <property type="entry name" value="NGN-like_dom"/>
</dbReference>
<name>F0SD62_PSESL</name>
<dbReference type="eggNOG" id="COG0250">
    <property type="taxonomic scope" value="Bacteria"/>
</dbReference>
<dbReference type="InterPro" id="IPR036735">
    <property type="entry name" value="NGN_dom_sf"/>
</dbReference>
<dbReference type="InterPro" id="IPR043425">
    <property type="entry name" value="NusG-like"/>
</dbReference>
<dbReference type="GO" id="GO:0031564">
    <property type="term" value="P:transcription antitermination"/>
    <property type="evidence" value="ECO:0007669"/>
    <property type="project" value="UniProtKB-KW"/>
</dbReference>
<dbReference type="HOGENOM" id="CLU_067287_5_1_10"/>
<dbReference type="PANTHER" id="PTHR30265">
    <property type="entry name" value="RHO-INTERACTING TRANSCRIPTION TERMINATION FACTOR NUSG"/>
    <property type="match status" value="1"/>
</dbReference>
<dbReference type="NCBIfam" id="NF033644">
    <property type="entry name" value="antiterm_UpxY"/>
    <property type="match status" value="1"/>
</dbReference>
<dbReference type="SUPFAM" id="SSF50104">
    <property type="entry name" value="Translation proteins SH3-like domain"/>
    <property type="match status" value="1"/>
</dbReference>
<accession>F0SD62</accession>
<dbReference type="Pfam" id="PF02357">
    <property type="entry name" value="NusG"/>
    <property type="match status" value="1"/>
</dbReference>
<evidence type="ECO:0000256" key="1">
    <source>
        <dbReference type="ARBA" id="ARBA00022814"/>
    </source>
</evidence>
<dbReference type="EMBL" id="CP002545">
    <property type="protein sequence ID" value="ADY52848.1"/>
    <property type="molecule type" value="Genomic_DNA"/>
</dbReference>
<keyword evidence="3" id="KW-0804">Transcription</keyword>
<dbReference type="STRING" id="762903.Pedsa_2299"/>
<dbReference type="RefSeq" id="WP_013633334.1">
    <property type="nucleotide sequence ID" value="NC_015177.1"/>
</dbReference>
<keyword evidence="1" id="KW-0889">Transcription antitermination</keyword>
<protein>
    <submittedName>
        <fullName evidence="6">NusG antitermination factor</fullName>
    </submittedName>
</protein>
<keyword evidence="7" id="KW-1185">Reference proteome</keyword>
<dbReference type="PANTHER" id="PTHR30265:SF4">
    <property type="entry name" value="KOW MOTIF FAMILY PROTEIN, EXPRESSED"/>
    <property type="match status" value="1"/>
</dbReference>
<evidence type="ECO:0000259" key="4">
    <source>
        <dbReference type="SMART" id="SM00738"/>
    </source>
</evidence>
<evidence type="ECO:0000313" key="6">
    <source>
        <dbReference type="EMBL" id="ADY52848.1"/>
    </source>
</evidence>
<evidence type="ECO:0000313" key="7">
    <source>
        <dbReference type="Proteomes" id="UP000000310"/>
    </source>
</evidence>
<evidence type="ECO:0000256" key="3">
    <source>
        <dbReference type="ARBA" id="ARBA00023163"/>
    </source>
</evidence>
<keyword evidence="2" id="KW-0805">Transcription regulation</keyword>
<dbReference type="CDD" id="cd09895">
    <property type="entry name" value="NGN_SP_UpxY"/>
    <property type="match status" value="1"/>
</dbReference>
<evidence type="ECO:0000256" key="2">
    <source>
        <dbReference type="ARBA" id="ARBA00023015"/>
    </source>
</evidence>
<dbReference type="SMART" id="SM00738">
    <property type="entry name" value="NGN"/>
    <property type="match status" value="1"/>
</dbReference>
<dbReference type="OrthoDB" id="9796143at2"/>